<comment type="caution">
    <text evidence="4">The sequence shown here is derived from an EMBL/GenBank/DDBJ whole genome shotgun (WGS) entry which is preliminary data.</text>
</comment>
<dbReference type="InterPro" id="IPR012337">
    <property type="entry name" value="RNaseH-like_sf"/>
</dbReference>
<evidence type="ECO:0000256" key="1">
    <source>
        <dbReference type="SAM" id="MobiDB-lite"/>
    </source>
</evidence>
<dbReference type="SUPFAM" id="SSF50494">
    <property type="entry name" value="Trypsin-like serine proteases"/>
    <property type="match status" value="1"/>
</dbReference>
<dbReference type="InterPro" id="IPR009003">
    <property type="entry name" value="Peptidase_S1_PA"/>
</dbReference>
<dbReference type="CDD" id="cd00190">
    <property type="entry name" value="Tryp_SPc"/>
    <property type="match status" value="1"/>
</dbReference>
<dbReference type="PROSITE" id="PS50240">
    <property type="entry name" value="TRYPSIN_DOM"/>
    <property type="match status" value="1"/>
</dbReference>
<feature type="chain" id="PRO_5047129043" description="Peptidase S1 domain-containing protein" evidence="2">
    <location>
        <begin position="24"/>
        <end position="707"/>
    </location>
</feature>
<dbReference type="InterPro" id="IPR043504">
    <property type="entry name" value="Peptidase_S1_PA_chymotrypsin"/>
</dbReference>
<keyword evidence="5" id="KW-1185">Reference proteome</keyword>
<organism evidence="4 5">
    <name type="scientific">Cirrhinus molitorella</name>
    <name type="common">mud carp</name>
    <dbReference type="NCBI Taxonomy" id="172907"/>
    <lineage>
        <taxon>Eukaryota</taxon>
        <taxon>Metazoa</taxon>
        <taxon>Chordata</taxon>
        <taxon>Craniata</taxon>
        <taxon>Vertebrata</taxon>
        <taxon>Euteleostomi</taxon>
        <taxon>Actinopterygii</taxon>
        <taxon>Neopterygii</taxon>
        <taxon>Teleostei</taxon>
        <taxon>Ostariophysi</taxon>
        <taxon>Cypriniformes</taxon>
        <taxon>Cyprinidae</taxon>
        <taxon>Labeoninae</taxon>
        <taxon>Labeonini</taxon>
        <taxon>Cirrhinus</taxon>
    </lineage>
</organism>
<protein>
    <recommendedName>
        <fullName evidence="3">Peptidase S1 domain-containing protein</fullName>
    </recommendedName>
</protein>
<dbReference type="PROSITE" id="PS00134">
    <property type="entry name" value="TRYPSIN_HIS"/>
    <property type="match status" value="1"/>
</dbReference>
<dbReference type="InterPro" id="IPR018114">
    <property type="entry name" value="TRYPSIN_HIS"/>
</dbReference>
<feature type="region of interest" description="Disordered" evidence="1">
    <location>
        <begin position="648"/>
        <end position="680"/>
    </location>
</feature>
<dbReference type="PRINTS" id="PR00722">
    <property type="entry name" value="CHYMOTRYPSIN"/>
</dbReference>
<dbReference type="InterPro" id="IPR001314">
    <property type="entry name" value="Peptidase_S1A"/>
</dbReference>
<feature type="signal peptide" evidence="2">
    <location>
        <begin position="1"/>
        <end position="23"/>
    </location>
</feature>
<evidence type="ECO:0000256" key="2">
    <source>
        <dbReference type="SAM" id="SignalP"/>
    </source>
</evidence>
<dbReference type="Gene3D" id="2.40.10.10">
    <property type="entry name" value="Trypsin-like serine proteases"/>
    <property type="match status" value="1"/>
</dbReference>
<evidence type="ECO:0000313" key="5">
    <source>
        <dbReference type="Proteomes" id="UP001558613"/>
    </source>
</evidence>
<dbReference type="PANTHER" id="PTHR47501">
    <property type="entry name" value="TRANSPOSASE-RELATED"/>
    <property type="match status" value="1"/>
</dbReference>
<evidence type="ECO:0000313" key="4">
    <source>
        <dbReference type="EMBL" id="KAL1251333.1"/>
    </source>
</evidence>
<sequence>MMTIISLLLLASLLPHLTFTAHANVGIVNGTEAKPHSRPYMVSIQRNWLHTCGGFLVSDEFVLTAAHCRESSETLTVVVGAHDLKNKTEGSVYIEVKSYHKHPNFTVDPVKNDIMLLRLKKQVTQNENVNWISIPVKGEETEVHSVCSVAGWGRLDTNGSLSSRLMETHVKIMDSTKCENKWGQNDYSVSEMMCTYGNGGSCTGDSGGPLRKHSSHLERYSALTAPRKRKAENPVPSTSRQLKLGETKIVNQTKVDNVVINFVIQSLQPFAVLEQPAFNALVQELQPNSRVMSRTTLRRKVEEGVQEMKRNIKQAMSSIEFIATTTDCWSARRRGFLGVTAHWVDPDSLKRCSVALACRRIKGPHTFDVLGSALNDIHCEFGIEKKIVRTTTDNGSNFIKAFREYGEQQQDENNNCASSETEEDACSDEDEQKEEGVDVDFIELMQPRPIPMTPIKDCHDQLFAKCSGLWNKTSRSSTASDIIEETCKIQLIRPNDTRWNSLFLSVERIVRIIKDEGEGALRTVCTALKLPMLSSVEISFLEEFARTMGPLAKALNILQDETDVQMGWLLPTLTLLINKLERIHINSRYCKPLVDAVLEGLQKRFKDMMAEPEFIAAAILLPKFKTAWTSDENLLNLGLAYIKDHLEEERPHQSPGNGSSASDDDDFFSSMKKTHGQESVKQLEGSALAYFTSPDLVTSSSSSILAH</sequence>
<dbReference type="SMART" id="SM00020">
    <property type="entry name" value="Tryp_SPc"/>
    <property type="match status" value="1"/>
</dbReference>
<dbReference type="PANTHER" id="PTHR47501:SF5">
    <property type="entry name" value="HAT C-TERMINAL DIMERISATION DOMAIN-CONTAINING PROTEIN"/>
    <property type="match status" value="1"/>
</dbReference>
<evidence type="ECO:0000259" key="3">
    <source>
        <dbReference type="PROSITE" id="PS50240"/>
    </source>
</evidence>
<dbReference type="Pfam" id="PF00089">
    <property type="entry name" value="Trypsin"/>
    <property type="match status" value="1"/>
</dbReference>
<dbReference type="InterPro" id="IPR001254">
    <property type="entry name" value="Trypsin_dom"/>
</dbReference>
<dbReference type="SUPFAM" id="SSF53098">
    <property type="entry name" value="Ribonuclease H-like"/>
    <property type="match status" value="1"/>
</dbReference>
<dbReference type="SUPFAM" id="SSF140996">
    <property type="entry name" value="Hermes dimerisation domain"/>
    <property type="match status" value="1"/>
</dbReference>
<proteinExistence type="predicted"/>
<dbReference type="Proteomes" id="UP001558613">
    <property type="component" value="Unassembled WGS sequence"/>
</dbReference>
<accession>A0ABR3LER3</accession>
<feature type="domain" description="Peptidase S1" evidence="3">
    <location>
        <begin position="27"/>
        <end position="268"/>
    </location>
</feature>
<feature type="compositionally biased region" description="Polar residues" evidence="1">
    <location>
        <begin position="409"/>
        <end position="419"/>
    </location>
</feature>
<keyword evidence="2" id="KW-0732">Signal</keyword>
<reference evidence="4 5" key="1">
    <citation type="submission" date="2023-09" db="EMBL/GenBank/DDBJ databases">
        <authorList>
            <person name="Wang M."/>
        </authorList>
    </citation>
    <scope>NUCLEOTIDE SEQUENCE [LARGE SCALE GENOMIC DNA]</scope>
    <source>
        <strain evidence="4">GT-2023</strain>
        <tissue evidence="4">Liver</tissue>
    </source>
</reference>
<feature type="compositionally biased region" description="Acidic residues" evidence="1">
    <location>
        <begin position="420"/>
        <end position="434"/>
    </location>
</feature>
<name>A0ABR3LER3_9TELE</name>
<feature type="region of interest" description="Disordered" evidence="1">
    <location>
        <begin position="409"/>
        <end position="434"/>
    </location>
</feature>
<gene>
    <name evidence="4" type="ORF">QQF64_019129</name>
</gene>
<dbReference type="EMBL" id="JAYMGO010000022">
    <property type="protein sequence ID" value="KAL1251333.1"/>
    <property type="molecule type" value="Genomic_DNA"/>
</dbReference>